<protein>
    <submittedName>
        <fullName evidence="7">ABC transporter substrate-binding protein</fullName>
    </submittedName>
</protein>
<dbReference type="EMBL" id="CP067420">
    <property type="protein sequence ID" value="QQP89700.1"/>
    <property type="molecule type" value="Genomic_DNA"/>
</dbReference>
<dbReference type="SUPFAM" id="SSF53822">
    <property type="entry name" value="Periplasmic binding protein-like I"/>
    <property type="match status" value="1"/>
</dbReference>
<name>A0ABX7B7X2_9PROT</name>
<keyword evidence="2" id="KW-0813">Transport</keyword>
<feature type="signal peptide" evidence="5">
    <location>
        <begin position="1"/>
        <end position="26"/>
    </location>
</feature>
<dbReference type="PANTHER" id="PTHR47235">
    <property type="entry name" value="BLR6548 PROTEIN"/>
    <property type="match status" value="1"/>
</dbReference>
<sequence>MTAVRAMKLLSAFALTLALYPVGADAADPGVFPDRIVLGQAAPFDGPAKALGTGMREGLLAAFAEANAAGGVKGRRIELVTADDGYEPERSVAATRRLIEGDGVFALVGPVGTPTSKAAQPLAEAAGVPFVGPFTGASFLRDPKLSTVVNVRASYDEEAEAWVRHLTEDLGAARIAIFYQDDSFGQAGLAGVEKAMAKRGMELAARGTYARNTTAVKSALLDIRKAAPDAVVMVGAYAPSAEFIRLARKLKMETTFVNISFVGSDALARELGAEGAGVVVSQVVPVPTDSDIPMVASYRAALAAAAPDAKPGFVSLEGYAVGRLMVEALKAIEGEPTRAALLDAIRDKGAFDLGGLPLAYGPGDNQGSDKVFMTVIQPDGSFKAVDKLTPPAKS</sequence>
<dbReference type="Pfam" id="PF13458">
    <property type="entry name" value="Peripla_BP_6"/>
    <property type="match status" value="1"/>
</dbReference>
<dbReference type="InterPro" id="IPR028081">
    <property type="entry name" value="Leu-bd"/>
</dbReference>
<evidence type="ECO:0000256" key="4">
    <source>
        <dbReference type="ARBA" id="ARBA00022970"/>
    </source>
</evidence>
<evidence type="ECO:0000256" key="3">
    <source>
        <dbReference type="ARBA" id="ARBA00022729"/>
    </source>
</evidence>
<proteinExistence type="inferred from homology"/>
<evidence type="ECO:0000256" key="1">
    <source>
        <dbReference type="ARBA" id="ARBA00010062"/>
    </source>
</evidence>
<evidence type="ECO:0000313" key="8">
    <source>
        <dbReference type="Proteomes" id="UP000595197"/>
    </source>
</evidence>
<dbReference type="InterPro" id="IPR000709">
    <property type="entry name" value="Leu_Ile_Val-bd"/>
</dbReference>
<dbReference type="RefSeq" id="WP_201076257.1">
    <property type="nucleotide sequence ID" value="NZ_CP067420.1"/>
</dbReference>
<keyword evidence="4" id="KW-0029">Amino-acid transport</keyword>
<feature type="chain" id="PRO_5045501782" evidence="5">
    <location>
        <begin position="27"/>
        <end position="394"/>
    </location>
</feature>
<feature type="domain" description="Leucine-binding protein" evidence="6">
    <location>
        <begin position="36"/>
        <end position="380"/>
    </location>
</feature>
<dbReference type="InterPro" id="IPR028082">
    <property type="entry name" value="Peripla_BP_I"/>
</dbReference>
<organism evidence="7 8">
    <name type="scientific">Skermanella cutis</name>
    <dbReference type="NCBI Taxonomy" id="2775420"/>
    <lineage>
        <taxon>Bacteria</taxon>
        <taxon>Pseudomonadati</taxon>
        <taxon>Pseudomonadota</taxon>
        <taxon>Alphaproteobacteria</taxon>
        <taxon>Rhodospirillales</taxon>
        <taxon>Azospirillaceae</taxon>
        <taxon>Skermanella</taxon>
    </lineage>
</organism>
<comment type="similarity">
    <text evidence="1">Belongs to the leucine-binding protein family.</text>
</comment>
<keyword evidence="8" id="KW-1185">Reference proteome</keyword>
<dbReference type="Proteomes" id="UP000595197">
    <property type="component" value="Chromosome"/>
</dbReference>
<reference evidence="7" key="1">
    <citation type="submission" date="2021-02" db="EMBL/GenBank/DDBJ databases">
        <title>Skermanella TT6 skin isolate.</title>
        <authorList>
            <person name="Lee K."/>
            <person name="Ganzorig M."/>
        </authorList>
    </citation>
    <scope>NUCLEOTIDE SEQUENCE</scope>
    <source>
        <strain evidence="7">TT6</strain>
    </source>
</reference>
<keyword evidence="3 5" id="KW-0732">Signal</keyword>
<evidence type="ECO:0000256" key="5">
    <source>
        <dbReference type="SAM" id="SignalP"/>
    </source>
</evidence>
<dbReference type="CDD" id="cd19978">
    <property type="entry name" value="PBP1_ABC_ligand_binding-like"/>
    <property type="match status" value="1"/>
</dbReference>
<gene>
    <name evidence="7" type="ORF">IGS68_27700</name>
</gene>
<evidence type="ECO:0000259" key="6">
    <source>
        <dbReference type="Pfam" id="PF13458"/>
    </source>
</evidence>
<evidence type="ECO:0000256" key="2">
    <source>
        <dbReference type="ARBA" id="ARBA00022448"/>
    </source>
</evidence>
<evidence type="ECO:0000313" key="7">
    <source>
        <dbReference type="EMBL" id="QQP89700.1"/>
    </source>
</evidence>
<dbReference type="PRINTS" id="PR00337">
    <property type="entry name" value="LEUILEVALBP"/>
</dbReference>
<dbReference type="Gene3D" id="3.40.50.2300">
    <property type="match status" value="2"/>
</dbReference>
<dbReference type="PANTHER" id="PTHR47235:SF1">
    <property type="entry name" value="BLR6548 PROTEIN"/>
    <property type="match status" value="1"/>
</dbReference>
<accession>A0ABX7B7X2</accession>